<dbReference type="Proteomes" id="UP000245488">
    <property type="component" value="Chromosome"/>
</dbReference>
<keyword evidence="1" id="KW-0812">Transmembrane</keyword>
<comment type="caution">
    <text evidence="2">The sequence shown here is derived from an EMBL/GenBank/DDBJ whole genome shotgun (WGS) entry which is preliminary data.</text>
</comment>
<name>A0A317FXE4_BUTFI</name>
<keyword evidence="1" id="KW-1133">Transmembrane helix</keyword>
<evidence type="ECO:0000313" key="2">
    <source>
        <dbReference type="EMBL" id="PWT26338.1"/>
    </source>
</evidence>
<keyword evidence="1" id="KW-0472">Membrane</keyword>
<feature type="transmembrane region" description="Helical" evidence="1">
    <location>
        <begin position="34"/>
        <end position="59"/>
    </location>
</feature>
<protein>
    <submittedName>
        <fullName evidence="2">Uncharacterized protein</fullName>
    </submittedName>
</protein>
<evidence type="ECO:0000256" key="1">
    <source>
        <dbReference type="SAM" id="Phobius"/>
    </source>
</evidence>
<keyword evidence="3" id="KW-1185">Reference proteome</keyword>
<reference evidence="2 3" key="1">
    <citation type="submission" date="2017-09" db="EMBL/GenBank/DDBJ databases">
        <title>High-quality draft genome sequence of Butyrivibrio fibrisolvens INBov1, isolated from cow rumen.</title>
        <authorList>
            <person name="Rodriguez Hernaez J."/>
            <person name="Rivarola M."/>
            <person name="Paniego N."/>
            <person name="Cravero S."/>
            <person name="Ceron Cucchi M."/>
            <person name="Martinez M.C."/>
        </authorList>
    </citation>
    <scope>NUCLEOTIDE SEQUENCE [LARGE SCALE GENOMIC DNA]</scope>
    <source>
        <strain evidence="2 3">INBov1</strain>
    </source>
</reference>
<dbReference type="EMBL" id="NXNG01000001">
    <property type="protein sequence ID" value="PWT26338.1"/>
    <property type="molecule type" value="Genomic_DNA"/>
</dbReference>
<organism evidence="2 3">
    <name type="scientific">Butyrivibrio fibrisolvens</name>
    <dbReference type="NCBI Taxonomy" id="831"/>
    <lineage>
        <taxon>Bacteria</taxon>
        <taxon>Bacillati</taxon>
        <taxon>Bacillota</taxon>
        <taxon>Clostridia</taxon>
        <taxon>Lachnospirales</taxon>
        <taxon>Lachnospiraceae</taxon>
        <taxon>Butyrivibrio</taxon>
    </lineage>
</organism>
<dbReference type="AlphaFoldDB" id="A0A317FXE4"/>
<proteinExistence type="predicted"/>
<evidence type="ECO:0000313" key="3">
    <source>
        <dbReference type="Proteomes" id="UP000245488"/>
    </source>
</evidence>
<gene>
    <name evidence="2" type="ORF">CPT75_03970</name>
</gene>
<accession>A0A317FXE4</accession>
<sequence length="91" mass="10235">MVQIGGARGTNPGLKMEDFQTFQFPQIHIFLTGYYFTTILGVVPSIAALRFIIAISAAMQYKNWLLDLRSRNQAFWLGDSYSYMQVAGSSC</sequence>